<evidence type="ECO:0000313" key="3">
    <source>
        <dbReference type="EMBL" id="HIV04410.1"/>
    </source>
</evidence>
<gene>
    <name evidence="3" type="ORF">IAC75_04580</name>
</gene>
<dbReference type="Proteomes" id="UP000886812">
    <property type="component" value="Unassembled WGS sequence"/>
</dbReference>
<feature type="chain" id="PRO_5038998765" description="Lipoprotein" evidence="2">
    <location>
        <begin position="21"/>
        <end position="83"/>
    </location>
</feature>
<dbReference type="AlphaFoldDB" id="A0A9D1NJT6"/>
<evidence type="ECO:0008006" key="5">
    <source>
        <dbReference type="Google" id="ProtNLM"/>
    </source>
</evidence>
<dbReference type="EMBL" id="DVOG01000122">
    <property type="protein sequence ID" value="HIV04410.1"/>
    <property type="molecule type" value="Genomic_DNA"/>
</dbReference>
<organism evidence="3 4">
    <name type="scientific">Candidatus Spyradosoma merdigallinarum</name>
    <dbReference type="NCBI Taxonomy" id="2840950"/>
    <lineage>
        <taxon>Bacteria</taxon>
        <taxon>Pseudomonadati</taxon>
        <taxon>Verrucomicrobiota</taxon>
        <taxon>Opitutia</taxon>
        <taxon>Opitutia incertae sedis</taxon>
        <taxon>Candidatus Spyradosoma</taxon>
    </lineage>
</organism>
<evidence type="ECO:0000313" key="4">
    <source>
        <dbReference type="Proteomes" id="UP000886812"/>
    </source>
</evidence>
<proteinExistence type="predicted"/>
<feature type="signal peptide" evidence="2">
    <location>
        <begin position="1"/>
        <end position="20"/>
    </location>
</feature>
<feature type="region of interest" description="Disordered" evidence="1">
    <location>
        <begin position="62"/>
        <end position="83"/>
    </location>
</feature>
<reference evidence="3" key="1">
    <citation type="submission" date="2020-10" db="EMBL/GenBank/DDBJ databases">
        <authorList>
            <person name="Gilroy R."/>
        </authorList>
    </citation>
    <scope>NUCLEOTIDE SEQUENCE</scope>
    <source>
        <strain evidence="3">10669</strain>
    </source>
</reference>
<evidence type="ECO:0000256" key="1">
    <source>
        <dbReference type="SAM" id="MobiDB-lite"/>
    </source>
</evidence>
<name>A0A9D1NJT6_9BACT</name>
<accession>A0A9D1NJT6</accession>
<dbReference type="PROSITE" id="PS51257">
    <property type="entry name" value="PROKAR_LIPOPROTEIN"/>
    <property type="match status" value="1"/>
</dbReference>
<reference evidence="3" key="2">
    <citation type="journal article" date="2021" name="PeerJ">
        <title>Extensive microbial diversity within the chicken gut microbiome revealed by metagenomics and culture.</title>
        <authorList>
            <person name="Gilroy R."/>
            <person name="Ravi A."/>
            <person name="Getino M."/>
            <person name="Pursley I."/>
            <person name="Horton D.L."/>
            <person name="Alikhan N.F."/>
            <person name="Baker D."/>
            <person name="Gharbi K."/>
            <person name="Hall N."/>
            <person name="Watson M."/>
            <person name="Adriaenssens E.M."/>
            <person name="Foster-Nyarko E."/>
            <person name="Jarju S."/>
            <person name="Secka A."/>
            <person name="Antonio M."/>
            <person name="Oren A."/>
            <person name="Chaudhuri R.R."/>
            <person name="La Ragione R."/>
            <person name="Hildebrand F."/>
            <person name="Pallen M.J."/>
        </authorList>
    </citation>
    <scope>NUCLEOTIDE SEQUENCE</scope>
    <source>
        <strain evidence="3">10669</strain>
    </source>
</reference>
<protein>
    <recommendedName>
        <fullName evidence="5">Lipoprotein</fullName>
    </recommendedName>
</protein>
<keyword evidence="2" id="KW-0732">Signal</keyword>
<comment type="caution">
    <text evidence="3">The sequence shown here is derived from an EMBL/GenBank/DDBJ whole genome shotgun (WGS) entry which is preliminary data.</text>
</comment>
<evidence type="ECO:0000256" key="2">
    <source>
        <dbReference type="SAM" id="SignalP"/>
    </source>
</evidence>
<sequence length="83" mass="9120">MTAKMLFAKKFLLVPAVCFAAGTLASCTTAEDPEDPGFNKPAVTGVLKGDIRTWKGYGDALEKENRRAAREGPRWDDGLREDF</sequence>